<dbReference type="PANTHER" id="PTHR42953:SF1">
    <property type="entry name" value="METAL-BINDING PROTEIN HI_0362-RELATED"/>
    <property type="match status" value="1"/>
</dbReference>
<dbReference type="InterPro" id="IPR050492">
    <property type="entry name" value="Bact_metal-bind_prot9"/>
</dbReference>
<feature type="signal peptide" evidence="5">
    <location>
        <begin position="1"/>
        <end position="30"/>
    </location>
</feature>
<evidence type="ECO:0000256" key="1">
    <source>
        <dbReference type="ARBA" id="ARBA00004196"/>
    </source>
</evidence>
<dbReference type="Gene3D" id="3.40.50.1980">
    <property type="entry name" value="Nitrogenase molybdenum iron protein domain"/>
    <property type="match status" value="2"/>
</dbReference>
<evidence type="ECO:0000313" key="6">
    <source>
        <dbReference type="EMBL" id="RSX51662.1"/>
    </source>
</evidence>
<dbReference type="InterPro" id="IPR006127">
    <property type="entry name" value="ZnuA-like"/>
</dbReference>
<feature type="chain" id="PRO_5039389167" evidence="5">
    <location>
        <begin position="31"/>
        <end position="313"/>
    </location>
</feature>
<evidence type="ECO:0000313" key="7">
    <source>
        <dbReference type="Proteomes" id="UP000288607"/>
    </source>
</evidence>
<evidence type="ECO:0000256" key="2">
    <source>
        <dbReference type="ARBA" id="ARBA00022448"/>
    </source>
</evidence>
<sequence length="313" mass="33094">MMMEKMCAKSNGLKRVVAGVAALVMIGGLAACGNAGSSSVDGNASANADGTIEVVASINQWGSVARDLGGDKVDVKSIMTATNVEAHDYEPTSSDIAVFSKAQVAVVNGADYDSWASKAADATKATVVDAAETAGKKDGDNPHVWFSHDVREKTADAITAAYVKALPDQKEYFEQQHEAWEKKEQAVEDKIDAAKATTQGVPYAASESVAWYLADDLGMTDATTDGYKNASANESEPSPADIKAFVDALESGSIKTFVLNTQEEDSTTKQLIDAAKKGSVPTVELTEQMPKEYDDLTDWMGALVDDFAAAVKQ</sequence>
<proteinExistence type="predicted"/>
<reference evidence="6 7" key="1">
    <citation type="submission" date="2018-09" db="EMBL/GenBank/DDBJ databases">
        <title>Characterization of the phylogenetic diversity of five novel species belonging to the genus Bifidobacterium.</title>
        <authorList>
            <person name="Lugli G.A."/>
            <person name="Duranti S."/>
            <person name="Milani C."/>
        </authorList>
    </citation>
    <scope>NUCLEOTIDE SEQUENCE [LARGE SCALE GENOMIC DNA]</scope>
    <source>
        <strain evidence="6 7">2028B</strain>
    </source>
</reference>
<organism evidence="6 7">
    <name type="scientific">Bifidobacterium callimiconis</name>
    <dbReference type="NCBI Taxonomy" id="2306973"/>
    <lineage>
        <taxon>Bacteria</taxon>
        <taxon>Bacillati</taxon>
        <taxon>Actinomycetota</taxon>
        <taxon>Actinomycetes</taxon>
        <taxon>Bifidobacteriales</taxon>
        <taxon>Bifidobacteriaceae</taxon>
        <taxon>Bifidobacterium</taxon>
    </lineage>
</organism>
<dbReference type="GO" id="GO:0030313">
    <property type="term" value="C:cell envelope"/>
    <property type="evidence" value="ECO:0007669"/>
    <property type="project" value="UniProtKB-SubCell"/>
</dbReference>
<comment type="subcellular location">
    <subcellularLocation>
        <location evidence="1">Cell envelope</location>
    </subcellularLocation>
</comment>
<dbReference type="Proteomes" id="UP000288607">
    <property type="component" value="Unassembled WGS sequence"/>
</dbReference>
<dbReference type="GO" id="GO:0046872">
    <property type="term" value="F:metal ion binding"/>
    <property type="evidence" value="ECO:0007669"/>
    <property type="project" value="UniProtKB-KW"/>
</dbReference>
<keyword evidence="7" id="KW-1185">Reference proteome</keyword>
<dbReference type="SUPFAM" id="SSF53807">
    <property type="entry name" value="Helical backbone' metal receptor"/>
    <property type="match status" value="1"/>
</dbReference>
<dbReference type="PANTHER" id="PTHR42953">
    <property type="entry name" value="HIGH-AFFINITY ZINC UPTAKE SYSTEM PROTEIN ZNUA-RELATED"/>
    <property type="match status" value="1"/>
</dbReference>
<gene>
    <name evidence="6" type="ORF">D2E23_0925</name>
</gene>
<dbReference type="AlphaFoldDB" id="A0A430FFX3"/>
<keyword evidence="4 5" id="KW-0732">Signal</keyword>
<name>A0A430FFX3_9BIFI</name>
<keyword evidence="2" id="KW-0813">Transport</keyword>
<keyword evidence="3" id="KW-0479">Metal-binding</keyword>
<accession>A0A430FFX3</accession>
<evidence type="ECO:0000256" key="3">
    <source>
        <dbReference type="ARBA" id="ARBA00022723"/>
    </source>
</evidence>
<comment type="caution">
    <text evidence="6">The sequence shown here is derived from an EMBL/GenBank/DDBJ whole genome shotgun (WGS) entry which is preliminary data.</text>
</comment>
<dbReference type="GO" id="GO:0030001">
    <property type="term" value="P:metal ion transport"/>
    <property type="evidence" value="ECO:0007669"/>
    <property type="project" value="InterPro"/>
</dbReference>
<dbReference type="EMBL" id="QXGJ01000003">
    <property type="protein sequence ID" value="RSX51662.1"/>
    <property type="molecule type" value="Genomic_DNA"/>
</dbReference>
<evidence type="ECO:0000256" key="5">
    <source>
        <dbReference type="SAM" id="SignalP"/>
    </source>
</evidence>
<dbReference type="Pfam" id="PF01297">
    <property type="entry name" value="ZnuA"/>
    <property type="match status" value="1"/>
</dbReference>
<protein>
    <submittedName>
        <fullName evidence="6">ABC transporter substrate-binding protein</fullName>
    </submittedName>
</protein>
<dbReference type="PROSITE" id="PS51257">
    <property type="entry name" value="PROKAR_LIPOPROTEIN"/>
    <property type="match status" value="1"/>
</dbReference>
<evidence type="ECO:0000256" key="4">
    <source>
        <dbReference type="ARBA" id="ARBA00022729"/>
    </source>
</evidence>